<dbReference type="Proteomes" id="UP000769528">
    <property type="component" value="Unassembled WGS sequence"/>
</dbReference>
<proteinExistence type="predicted"/>
<keyword evidence="3" id="KW-1185">Reference proteome</keyword>
<feature type="non-terminal residue" evidence="2">
    <location>
        <position position="130"/>
    </location>
</feature>
<feature type="compositionally biased region" description="Polar residues" evidence="1">
    <location>
        <begin position="80"/>
        <end position="98"/>
    </location>
</feature>
<gene>
    <name evidence="2" type="ORF">WICMUC_002216</name>
</gene>
<feature type="compositionally biased region" description="Acidic residues" evidence="1">
    <location>
        <begin position="41"/>
        <end position="60"/>
    </location>
</feature>
<name>A0A9P8PPZ3_9ASCO</name>
<evidence type="ECO:0000313" key="2">
    <source>
        <dbReference type="EMBL" id="KAH3676127.1"/>
    </source>
</evidence>
<dbReference type="AlphaFoldDB" id="A0A9P8PPZ3"/>
<reference evidence="2" key="2">
    <citation type="submission" date="2021-01" db="EMBL/GenBank/DDBJ databases">
        <authorList>
            <person name="Schikora-Tamarit M.A."/>
        </authorList>
    </citation>
    <scope>NUCLEOTIDE SEQUENCE</scope>
    <source>
        <strain evidence="2">CBS6341</strain>
    </source>
</reference>
<sequence length="130" mass="14206">MRVDQCIAIDDTESDADTNCQNDSDDEGPSRTILRSKNNIDDDEDMGYDEEDDDDGDDEGGFMLHTRVTSPNISHRPPNWSRNSSGANTRDVSPSSGNLKPIATIAPLPATTLKTCSDDDESDPYTVSHN</sequence>
<accession>A0A9P8PPZ3</accession>
<feature type="region of interest" description="Disordered" evidence="1">
    <location>
        <begin position="1"/>
        <end position="103"/>
    </location>
</feature>
<dbReference type="EMBL" id="JAEUBF010000680">
    <property type="protein sequence ID" value="KAH3676127.1"/>
    <property type="molecule type" value="Genomic_DNA"/>
</dbReference>
<evidence type="ECO:0000313" key="3">
    <source>
        <dbReference type="Proteomes" id="UP000769528"/>
    </source>
</evidence>
<organism evidence="2 3">
    <name type="scientific">Wickerhamomyces mucosus</name>
    <dbReference type="NCBI Taxonomy" id="1378264"/>
    <lineage>
        <taxon>Eukaryota</taxon>
        <taxon>Fungi</taxon>
        <taxon>Dikarya</taxon>
        <taxon>Ascomycota</taxon>
        <taxon>Saccharomycotina</taxon>
        <taxon>Saccharomycetes</taxon>
        <taxon>Phaffomycetales</taxon>
        <taxon>Wickerhamomycetaceae</taxon>
        <taxon>Wickerhamomyces</taxon>
    </lineage>
</organism>
<reference evidence="2" key="1">
    <citation type="journal article" date="2021" name="Open Biol.">
        <title>Shared evolutionary footprints suggest mitochondrial oxidative damage underlies multiple complex I losses in fungi.</title>
        <authorList>
            <person name="Schikora-Tamarit M.A."/>
            <person name="Marcet-Houben M."/>
            <person name="Nosek J."/>
            <person name="Gabaldon T."/>
        </authorList>
    </citation>
    <scope>NUCLEOTIDE SEQUENCE</scope>
    <source>
        <strain evidence="2">CBS6341</strain>
    </source>
</reference>
<protein>
    <submittedName>
        <fullName evidence="2">Uncharacterized protein</fullName>
    </submittedName>
</protein>
<dbReference type="OrthoDB" id="5563539at2759"/>
<comment type="caution">
    <text evidence="2">The sequence shown here is derived from an EMBL/GenBank/DDBJ whole genome shotgun (WGS) entry which is preliminary data.</text>
</comment>
<evidence type="ECO:0000256" key="1">
    <source>
        <dbReference type="SAM" id="MobiDB-lite"/>
    </source>
</evidence>